<dbReference type="HOGENOM" id="CLU_088550_1_0_9"/>
<dbReference type="KEGG" id="hpk:Hprae_0484"/>
<protein>
    <submittedName>
        <fullName evidence="2">Membrane protein</fullName>
    </submittedName>
</protein>
<dbReference type="Proteomes" id="UP000006866">
    <property type="component" value="Chromosome"/>
</dbReference>
<feature type="transmembrane region" description="Helical" evidence="1">
    <location>
        <begin position="53"/>
        <end position="80"/>
    </location>
</feature>
<dbReference type="STRING" id="572479.Hprae_0484"/>
<reference evidence="2 3" key="2">
    <citation type="journal article" date="2011" name="Stand. Genomic Sci.">
        <title>Complete genome sequence of the extremely halophilic Halanaerobium praevalens type strain (GSL).</title>
        <authorList>
            <person name="Ivanova N."/>
            <person name="Sikorski J."/>
            <person name="Chertkov O."/>
            <person name="Nolan M."/>
            <person name="Lucas S."/>
            <person name="Hammon N."/>
            <person name="Deshpande S."/>
            <person name="Cheng J.F."/>
            <person name="Tapia R."/>
            <person name="Han C."/>
            <person name="Goodwin L."/>
            <person name="Pitluck S."/>
            <person name="Huntemann M."/>
            <person name="Liolios K."/>
            <person name="Pagani I."/>
            <person name="Mavromatis K."/>
            <person name="Ovchinikova G."/>
            <person name="Pati A."/>
            <person name="Chen A."/>
            <person name="Palaniappan K."/>
            <person name="Land M."/>
            <person name="Hauser L."/>
            <person name="Brambilla E.M."/>
            <person name="Kannan K.P."/>
            <person name="Rohde M."/>
            <person name="Tindall B.J."/>
            <person name="Goker M."/>
            <person name="Detter J.C."/>
            <person name="Woyke T."/>
            <person name="Bristow J."/>
            <person name="Eisen J.A."/>
            <person name="Markowitz V."/>
            <person name="Hugenholtz P."/>
            <person name="Kyrpides N.C."/>
            <person name="Klenk H.P."/>
            <person name="Lapidus A."/>
        </authorList>
    </citation>
    <scope>NUCLEOTIDE SEQUENCE [LARGE SCALE GENOMIC DNA]</scope>
    <source>
        <strain evidence="3">ATCC 33744 / DSM 2228 / GSL</strain>
    </source>
</reference>
<feature type="transmembrane region" description="Helical" evidence="1">
    <location>
        <begin position="20"/>
        <end position="41"/>
    </location>
</feature>
<sequence>MNGLGWEEKKIKLKTRQIVIAGMLGAISIMLGATGLGLIPWPSAAGHATIMHLPVILGGVIEGPIVGLLIGLIFGFFSFIRATNPIFADPIVAILPRLLIGVAAYYTYYLTKNISQSTSLILAGAFGTIVNTAGVLILAVVRGYLPASAGLAVAITNGIPEIIVASVFSLIIGKALINFQKNN</sequence>
<dbReference type="InterPro" id="IPR024529">
    <property type="entry name" value="ECF_trnsprt_substrate-spec"/>
</dbReference>
<feature type="transmembrane region" description="Helical" evidence="1">
    <location>
        <begin position="151"/>
        <end position="177"/>
    </location>
</feature>
<dbReference type="Gene3D" id="1.10.1760.20">
    <property type="match status" value="1"/>
</dbReference>
<dbReference type="OrthoDB" id="9813540at2"/>
<accession>E3DP87</accession>
<dbReference type="PATRIC" id="fig|572479.3.peg.488"/>
<evidence type="ECO:0000256" key="1">
    <source>
        <dbReference type="SAM" id="Phobius"/>
    </source>
</evidence>
<feature type="transmembrane region" description="Helical" evidence="1">
    <location>
        <begin position="120"/>
        <end position="145"/>
    </location>
</feature>
<dbReference type="RefSeq" id="WP_014552671.1">
    <property type="nucleotide sequence ID" value="NC_017455.1"/>
</dbReference>
<evidence type="ECO:0000313" key="3">
    <source>
        <dbReference type="Proteomes" id="UP000006866"/>
    </source>
</evidence>
<dbReference type="Pfam" id="PF12822">
    <property type="entry name" value="ECF_trnsprt"/>
    <property type="match status" value="1"/>
</dbReference>
<organism evidence="2 3">
    <name type="scientific">Halanaerobium praevalens (strain ATCC 33744 / DSM 2228 / GSL)</name>
    <dbReference type="NCBI Taxonomy" id="572479"/>
    <lineage>
        <taxon>Bacteria</taxon>
        <taxon>Bacillati</taxon>
        <taxon>Bacillota</taxon>
        <taxon>Clostridia</taxon>
        <taxon>Halanaerobiales</taxon>
        <taxon>Halanaerobiaceae</taxon>
        <taxon>Halanaerobium</taxon>
    </lineage>
</organism>
<dbReference type="AlphaFoldDB" id="E3DP87"/>
<evidence type="ECO:0000313" key="2">
    <source>
        <dbReference type="EMBL" id="ADO76638.1"/>
    </source>
</evidence>
<dbReference type="eggNOG" id="COG4684">
    <property type="taxonomic scope" value="Bacteria"/>
</dbReference>
<reference evidence="3" key="1">
    <citation type="submission" date="2010-10" db="EMBL/GenBank/DDBJ databases">
        <title>The complete genome of Halanaerobium praevalens DSM 2228.</title>
        <authorList>
            <consortium name="US DOE Joint Genome Institute (JGI-PGF)"/>
            <person name="Lucas S."/>
            <person name="Copeland A."/>
            <person name="Lapidus A."/>
            <person name="Glavina del Rio T."/>
            <person name="Dalin E."/>
            <person name="Tice H."/>
            <person name="Bruce D."/>
            <person name="Goodwin L."/>
            <person name="Pitluck S."/>
            <person name="Kyrpides N."/>
            <person name="Mavromatis K."/>
            <person name="Ivanova N."/>
            <person name="Ovchinnikova G."/>
            <person name="Chertkov O."/>
            <person name="Detter J.C."/>
            <person name="Han C."/>
            <person name="Larimer F."/>
            <person name="Land M."/>
            <person name="Hauser L."/>
            <person name="Markowitz V."/>
            <person name="Cheng J.-F."/>
            <person name="Hugenholtz P."/>
            <person name="Woyke T."/>
            <person name="Wu D."/>
            <person name="Tindall B."/>
            <person name="Pomrenke H.G."/>
            <person name="Brambilla E."/>
            <person name="Klenk H.-P."/>
            <person name="Eisen J.A."/>
        </authorList>
    </citation>
    <scope>NUCLEOTIDE SEQUENCE [LARGE SCALE GENOMIC DNA]</scope>
    <source>
        <strain evidence="3">ATCC 33744 / DSM 2228 / GSL</strain>
    </source>
</reference>
<proteinExistence type="predicted"/>
<name>E3DP87_HALPG</name>
<keyword evidence="1" id="KW-0472">Membrane</keyword>
<keyword evidence="1" id="KW-1133">Transmembrane helix</keyword>
<keyword evidence="3" id="KW-1185">Reference proteome</keyword>
<dbReference type="GO" id="GO:0022857">
    <property type="term" value="F:transmembrane transporter activity"/>
    <property type="evidence" value="ECO:0007669"/>
    <property type="project" value="InterPro"/>
</dbReference>
<keyword evidence="1" id="KW-0812">Transmembrane</keyword>
<gene>
    <name evidence="2" type="ordered locus">Hprae_0484</name>
</gene>
<dbReference type="EMBL" id="CP002175">
    <property type="protein sequence ID" value="ADO76638.1"/>
    <property type="molecule type" value="Genomic_DNA"/>
</dbReference>